<gene>
    <name evidence="3" type="ORF">DFL_004344</name>
</gene>
<feature type="region of interest" description="Disordered" evidence="1">
    <location>
        <begin position="39"/>
        <end position="115"/>
    </location>
</feature>
<name>A0A437A4S3_ARTFL</name>
<sequence length="307" mass="33893">MLHIWKAQGRGTPPSAPFACADCQEDYYDEKGFNNHLKEHERAQNAIQKINKPKYKKTIATNSYPGPTGSTSAPKPPKQKKKKKRGPPNNTVSEPSNGVQPSNETNKPKKKKKNKICPDCGRDFASKKARRLHECPNRYPCLSERCHRTFRTLHGLASHLESGACKGGYNREKISRLLCERDTKGLITVPGALKLLEGHYGTAVEVVDDDAGADLESAMEKLSLSSWGVLTPTSNSSGESFEIVANEGVPLDNFDIISLASEYFAKLRTCGSIFSPPLTRQKFITASCHYWASNPRSLSKSLKVSVD</sequence>
<evidence type="ECO:0000313" key="3">
    <source>
        <dbReference type="EMBL" id="RVD86050.1"/>
    </source>
</evidence>
<dbReference type="InterPro" id="IPR013087">
    <property type="entry name" value="Znf_C2H2_type"/>
</dbReference>
<feature type="domain" description="C2H2-type" evidence="2">
    <location>
        <begin position="20"/>
        <end position="40"/>
    </location>
</feature>
<feature type="compositionally biased region" description="Polar residues" evidence="1">
    <location>
        <begin position="89"/>
        <end position="105"/>
    </location>
</feature>
<evidence type="ECO:0000256" key="1">
    <source>
        <dbReference type="SAM" id="MobiDB-lite"/>
    </source>
</evidence>
<dbReference type="OrthoDB" id="6077919at2759"/>
<dbReference type="EMBL" id="SAEB01000006">
    <property type="protein sequence ID" value="RVD86050.1"/>
    <property type="molecule type" value="Genomic_DNA"/>
</dbReference>
<evidence type="ECO:0000313" key="4">
    <source>
        <dbReference type="Proteomes" id="UP000283090"/>
    </source>
</evidence>
<dbReference type="VEuPathDB" id="FungiDB:DFL_004344"/>
<feature type="compositionally biased region" description="Polar residues" evidence="1">
    <location>
        <begin position="59"/>
        <end position="73"/>
    </location>
</feature>
<comment type="caution">
    <text evidence="3">The sequence shown here is derived from an EMBL/GenBank/DDBJ whole genome shotgun (WGS) entry which is preliminary data.</text>
</comment>
<dbReference type="RefSeq" id="XP_067491594.1">
    <property type="nucleotide sequence ID" value="XM_067633425.1"/>
</dbReference>
<dbReference type="AlphaFoldDB" id="A0A437A4S3"/>
<dbReference type="STRING" id="97331.A0A437A4S3"/>
<evidence type="ECO:0000259" key="2">
    <source>
        <dbReference type="PROSITE" id="PS00028"/>
    </source>
</evidence>
<dbReference type="PROSITE" id="PS00028">
    <property type="entry name" value="ZINC_FINGER_C2H2_1"/>
    <property type="match status" value="1"/>
</dbReference>
<proteinExistence type="predicted"/>
<accession>A0A437A4S3</accession>
<organism evidence="3 4">
    <name type="scientific">Arthrobotrys flagrans</name>
    <name type="common">Nematode-trapping fungus</name>
    <name type="synonym">Trichothecium flagrans</name>
    <dbReference type="NCBI Taxonomy" id="97331"/>
    <lineage>
        <taxon>Eukaryota</taxon>
        <taxon>Fungi</taxon>
        <taxon>Dikarya</taxon>
        <taxon>Ascomycota</taxon>
        <taxon>Pezizomycotina</taxon>
        <taxon>Orbiliomycetes</taxon>
        <taxon>Orbiliales</taxon>
        <taxon>Orbiliaceae</taxon>
        <taxon>Arthrobotrys</taxon>
    </lineage>
</organism>
<keyword evidence="4" id="KW-1185">Reference proteome</keyword>
<dbReference type="GeneID" id="93586655"/>
<dbReference type="Proteomes" id="UP000283090">
    <property type="component" value="Unassembled WGS sequence"/>
</dbReference>
<protein>
    <recommendedName>
        <fullName evidence="2">C2H2-type domain-containing protein</fullName>
    </recommendedName>
</protein>
<feature type="compositionally biased region" description="Basic residues" evidence="1">
    <location>
        <begin position="77"/>
        <end position="86"/>
    </location>
</feature>
<reference evidence="3 4" key="1">
    <citation type="submission" date="2019-01" db="EMBL/GenBank/DDBJ databases">
        <title>Intercellular communication is required for trap formation in the nematode-trapping fungus Duddingtonia flagrans.</title>
        <authorList>
            <person name="Youssar L."/>
            <person name="Wernet V."/>
            <person name="Hensel N."/>
            <person name="Hildebrandt H.-G."/>
            <person name="Fischer R."/>
        </authorList>
    </citation>
    <scope>NUCLEOTIDE SEQUENCE [LARGE SCALE GENOMIC DNA]</scope>
    <source>
        <strain evidence="3 4">CBS H-5679</strain>
    </source>
</reference>